<evidence type="ECO:0000313" key="1">
    <source>
        <dbReference type="EMBL" id="KKN80652.1"/>
    </source>
</evidence>
<comment type="caution">
    <text evidence="1">The sequence shown here is derived from an EMBL/GenBank/DDBJ whole genome shotgun (WGS) entry which is preliminary data.</text>
</comment>
<dbReference type="AlphaFoldDB" id="A0A0F9U032"/>
<protein>
    <submittedName>
        <fullName evidence="1">Uncharacterized protein</fullName>
    </submittedName>
</protein>
<proteinExistence type="predicted"/>
<name>A0A0F9U032_9ZZZZ</name>
<gene>
    <name evidence="1" type="ORF">LCGC14_0327440</name>
</gene>
<reference evidence="1" key="1">
    <citation type="journal article" date="2015" name="Nature">
        <title>Complex archaea that bridge the gap between prokaryotes and eukaryotes.</title>
        <authorList>
            <person name="Spang A."/>
            <person name="Saw J.H."/>
            <person name="Jorgensen S.L."/>
            <person name="Zaremba-Niedzwiedzka K."/>
            <person name="Martijn J."/>
            <person name="Lind A.E."/>
            <person name="van Eijk R."/>
            <person name="Schleper C."/>
            <person name="Guy L."/>
            <person name="Ettema T.J."/>
        </authorList>
    </citation>
    <scope>NUCLEOTIDE SEQUENCE</scope>
</reference>
<dbReference type="EMBL" id="LAZR01000227">
    <property type="protein sequence ID" value="KKN80652.1"/>
    <property type="molecule type" value="Genomic_DNA"/>
</dbReference>
<sequence>MSFAVFLERLVERSAQLDRAQAAIEALDVGLKFEARTLAKRRADLDMREVIIKMREDSFFAREAKFANRLRRFNEVLDDFNDAA</sequence>
<accession>A0A0F9U032</accession>
<organism evidence="1">
    <name type="scientific">marine sediment metagenome</name>
    <dbReference type="NCBI Taxonomy" id="412755"/>
    <lineage>
        <taxon>unclassified sequences</taxon>
        <taxon>metagenomes</taxon>
        <taxon>ecological metagenomes</taxon>
    </lineage>
</organism>